<dbReference type="AlphaFoldDB" id="A0AAN3SC79"/>
<evidence type="ECO:0000313" key="2">
    <source>
        <dbReference type="Proteomes" id="UP000005056"/>
    </source>
</evidence>
<dbReference type="EMBL" id="ADWQ01000073">
    <property type="protein sequence ID" value="EFU32525.1"/>
    <property type="molecule type" value="Genomic_DNA"/>
</dbReference>
<reference evidence="1 2" key="1">
    <citation type="submission" date="2010-09" db="EMBL/GenBank/DDBJ databases">
        <authorList>
            <person name="Weinstock G."/>
            <person name="Sodergren E."/>
            <person name="Clifton S."/>
            <person name="Fulton L."/>
            <person name="Fulton B."/>
            <person name="Courtney L."/>
            <person name="Fronick C."/>
            <person name="Harrison M."/>
            <person name="Strong C."/>
            <person name="Farmer C."/>
            <person name="Delahaunty K."/>
            <person name="Markovic C."/>
            <person name="Hall O."/>
            <person name="Minx P."/>
            <person name="Tomlinson C."/>
            <person name="Mitreva M."/>
            <person name="Hou S."/>
            <person name="Chen J."/>
            <person name="Wollam A."/>
            <person name="Pepin K.H."/>
            <person name="Johnson M."/>
            <person name="Bhonagiri V."/>
            <person name="Zhang X."/>
            <person name="Suruliraj S."/>
            <person name="Warren W."/>
            <person name="Chinwalla A."/>
            <person name="Mardis E.R."/>
            <person name="Wilson R.K."/>
        </authorList>
    </citation>
    <scope>NUCLEOTIDE SEQUENCE [LARGE SCALE GENOMIC DNA]</scope>
    <source>
        <strain evidence="1 2">MS 85-1</strain>
    </source>
</reference>
<evidence type="ECO:0000313" key="1">
    <source>
        <dbReference type="EMBL" id="EFU32525.1"/>
    </source>
</evidence>
<name>A0AAN3SC79_ECOLX</name>
<gene>
    <name evidence="1" type="ORF">HMPREF9350_05657</name>
</gene>
<accession>A0AAN3SC79</accession>
<dbReference type="Proteomes" id="UP000005056">
    <property type="component" value="Unassembled WGS sequence"/>
</dbReference>
<organism evidence="1 2">
    <name type="scientific">Escherichia coli MS 85-1</name>
    <dbReference type="NCBI Taxonomy" id="679202"/>
    <lineage>
        <taxon>Bacteria</taxon>
        <taxon>Pseudomonadati</taxon>
        <taxon>Pseudomonadota</taxon>
        <taxon>Gammaproteobacteria</taxon>
        <taxon>Enterobacterales</taxon>
        <taxon>Enterobacteriaceae</taxon>
        <taxon>Escherichia</taxon>
    </lineage>
</organism>
<sequence length="44" mass="4692">MVLFAMSVIVNRPGQQSDFSDSDGDSNGTCIFIKGKGCNLPRSV</sequence>
<proteinExistence type="predicted"/>
<comment type="caution">
    <text evidence="1">The sequence shown here is derived from an EMBL/GenBank/DDBJ whole genome shotgun (WGS) entry which is preliminary data.</text>
</comment>
<protein>
    <submittedName>
        <fullName evidence="1">Uncharacterized protein</fullName>
    </submittedName>
</protein>